<name>A0A2V4B0T6_9PSEU</name>
<gene>
    <name evidence="2" type="ORF">BAY60_19925</name>
</gene>
<keyword evidence="3" id="KW-1185">Reference proteome</keyword>
<evidence type="ECO:0000256" key="1">
    <source>
        <dbReference type="SAM" id="MobiDB-lite"/>
    </source>
</evidence>
<dbReference type="AlphaFoldDB" id="A0A2V4B0T6"/>
<comment type="caution">
    <text evidence="2">The sequence shown here is derived from an EMBL/GenBank/DDBJ whole genome shotgun (WGS) entry which is preliminary data.</text>
</comment>
<protein>
    <submittedName>
        <fullName evidence="2">Uncharacterized protein</fullName>
    </submittedName>
</protein>
<reference evidence="2 3" key="1">
    <citation type="submission" date="2016-07" db="EMBL/GenBank/DDBJ databases">
        <title>Draft genome sequence of Prauserella muralis DSM 45305, isolated from a mould-covered wall in an indoor environment.</title>
        <authorList>
            <person name="Ruckert C."/>
            <person name="Albersmeier A."/>
            <person name="Jiang C.-L."/>
            <person name="Jiang Y."/>
            <person name="Kalinowski J."/>
            <person name="Schneider O."/>
            <person name="Winkler A."/>
            <person name="Zotchev S.B."/>
        </authorList>
    </citation>
    <scope>NUCLEOTIDE SEQUENCE [LARGE SCALE GENOMIC DNA]</scope>
    <source>
        <strain evidence="2 3">DSM 45305</strain>
    </source>
</reference>
<feature type="compositionally biased region" description="Basic and acidic residues" evidence="1">
    <location>
        <begin position="27"/>
        <end position="47"/>
    </location>
</feature>
<evidence type="ECO:0000313" key="3">
    <source>
        <dbReference type="Proteomes" id="UP000249915"/>
    </source>
</evidence>
<organism evidence="2 3">
    <name type="scientific">Prauserella muralis</name>
    <dbReference type="NCBI Taxonomy" id="588067"/>
    <lineage>
        <taxon>Bacteria</taxon>
        <taxon>Bacillati</taxon>
        <taxon>Actinomycetota</taxon>
        <taxon>Actinomycetes</taxon>
        <taxon>Pseudonocardiales</taxon>
        <taxon>Pseudonocardiaceae</taxon>
        <taxon>Prauserella</taxon>
    </lineage>
</organism>
<dbReference type="EMBL" id="MASW01000005">
    <property type="protein sequence ID" value="PXY22165.1"/>
    <property type="molecule type" value="Genomic_DNA"/>
</dbReference>
<feature type="region of interest" description="Disordered" evidence="1">
    <location>
        <begin position="1"/>
        <end position="76"/>
    </location>
</feature>
<accession>A0A2V4B0T6</accession>
<proteinExistence type="predicted"/>
<evidence type="ECO:0000313" key="2">
    <source>
        <dbReference type="EMBL" id="PXY22165.1"/>
    </source>
</evidence>
<dbReference type="Proteomes" id="UP000249915">
    <property type="component" value="Unassembled WGS sequence"/>
</dbReference>
<sequence>MVRRKPLPSKGGAMSDDRPGRTTGQQPDERKLDEAREAIKDAKRAAAEDQDVIDQQDATEVLPTDPPSRETGFSPS</sequence>